<dbReference type="Pfam" id="PF01321">
    <property type="entry name" value="Creatinase_N"/>
    <property type="match status" value="1"/>
</dbReference>
<evidence type="ECO:0000256" key="1">
    <source>
        <dbReference type="ARBA" id="ARBA00001936"/>
    </source>
</evidence>
<dbReference type="Gene3D" id="2.40.100.10">
    <property type="entry name" value="Cyclophilin-like"/>
    <property type="match status" value="1"/>
</dbReference>
<dbReference type="Gene3D" id="3.40.350.10">
    <property type="entry name" value="Creatinase/prolidase N-terminal domain"/>
    <property type="match status" value="2"/>
</dbReference>
<dbReference type="Proteomes" id="UP001301350">
    <property type="component" value="Unassembled WGS sequence"/>
</dbReference>
<dbReference type="AlphaFoldDB" id="A0AAV9IQC7"/>
<dbReference type="GO" id="GO:0046872">
    <property type="term" value="F:metal ion binding"/>
    <property type="evidence" value="ECO:0007669"/>
    <property type="project" value="UniProtKB-KW"/>
</dbReference>
<dbReference type="InterPro" id="IPR002130">
    <property type="entry name" value="Cyclophilin-type_PPIase_dom"/>
</dbReference>
<comment type="similarity">
    <text evidence="2">Belongs to the peptidase M24B family.</text>
</comment>
<organism evidence="8 9">
    <name type="scientific">Cyanidium caldarium</name>
    <name type="common">Red alga</name>
    <dbReference type="NCBI Taxonomy" id="2771"/>
    <lineage>
        <taxon>Eukaryota</taxon>
        <taxon>Rhodophyta</taxon>
        <taxon>Bangiophyceae</taxon>
        <taxon>Cyanidiales</taxon>
        <taxon>Cyanidiaceae</taxon>
        <taxon>Cyanidium</taxon>
    </lineage>
</organism>
<dbReference type="Pfam" id="PF16189">
    <property type="entry name" value="Creatinase_N_2"/>
    <property type="match status" value="1"/>
</dbReference>
<evidence type="ECO:0000256" key="2">
    <source>
        <dbReference type="ARBA" id="ARBA00008766"/>
    </source>
</evidence>
<name>A0AAV9IQC7_CYACA</name>
<evidence type="ECO:0000256" key="5">
    <source>
        <dbReference type="ARBA" id="ARBA00023211"/>
    </source>
</evidence>
<dbReference type="PANTHER" id="PTHR43763">
    <property type="entry name" value="XAA-PRO AMINOPEPTIDASE 1"/>
    <property type="match status" value="1"/>
</dbReference>
<dbReference type="Gene3D" id="3.90.230.10">
    <property type="entry name" value="Creatinase/methionine aminopeptidase superfamily"/>
    <property type="match status" value="1"/>
</dbReference>
<dbReference type="InterPro" id="IPR033740">
    <property type="entry name" value="Pept_M24B"/>
</dbReference>
<dbReference type="InterPro" id="IPR050422">
    <property type="entry name" value="X-Pro_aminopeptidase_P"/>
</dbReference>
<dbReference type="InterPro" id="IPR000587">
    <property type="entry name" value="Creatinase_N"/>
</dbReference>
<sequence>MAFAASCGRWGQLRQPGAGRVRSCRVSGEVERASVWRIHRLEYGTRLRSGCLGREAQPPGRVLWVARPKIHGRRLHCSLGADDALTALRRAMRELQLDAFIVPTADPHQSEFPSECFARRAFLTGFTGSAGTALVLAQPTEEALLWTDGRYFLQAEQQLSSAWQLMRSGLPETPTLESYLLRGADARAPKRSPPLRVGIDPLLHSVASVRRLLQQGIQVVPLDTAHGVLNPVDGVWGTQRPPLPRAAVREHPLEHAGRSVSDKLHEVRDAMPEGVDGLWVSMLDDIGWLFNIRGADIPHCPVALAYALVWRDGSAVLFLDESKLQGAAGEAVRQRLQEAQVLLMAYEQCVPYLEEHCGAAQRRLWMDPGSTSLAMALAATANTAESPMPDGERLAEALVQAGQRAHLAISPVPLMKAVKNDAELAGMRAAHIRDGAALCRFLYWLEQRVAQRATDGHRDKDDALTEYSIGERLEAFRAADPTFVTTAFDTIAGSGPNGAIIHYCAEADTCRRIRADEVLLLDSGGQYVDGTTDVTRTMFLRGSADDTTEPDAFVRECYTRVLRGHIALDTAVFPEGTAGCMLDSFARRELWRAGLDYRHGTGHGVGAALNVHEGPQSISMRVSVPAVGLQPGMVVSNEPGYYQDGAFGIRLENLLVVREVSTPARFGDRRYLGFERLTLVPFDKQLMDLHMLSASEMDWVDAYHAQVLATVGSYLAEREEGEVLRWLERACAPLARPPRASGSPVRNGQEGRGGGIAERWLGAAIVALVLGGLTWASAALWTPPVRAAEVVVPTPNPSITAPDTDDASGQQPDRPRRLSLLTEEPRITHRCYLDVAIADQPAGRIVIGVYADEAPQSAQCFLSMCERGYAGTDVYRILSGFTVQVGPPPTTSSSSASRCAPDEPRLRHDRLGAVSLVRDAQQRSNGRFFITTRDDSGYLDGKYTVFGRVLEGMEVVRRVEQVGSRGPSNAPKKPVHIVAAGVLPP</sequence>
<dbReference type="PROSITE" id="PS50072">
    <property type="entry name" value="CSA_PPIASE_2"/>
    <property type="match status" value="1"/>
</dbReference>
<feature type="compositionally biased region" description="Polar residues" evidence="6">
    <location>
        <begin position="797"/>
        <end position="811"/>
    </location>
</feature>
<dbReference type="SUPFAM" id="SSF55920">
    <property type="entry name" value="Creatinase/aminopeptidase"/>
    <property type="match status" value="1"/>
</dbReference>
<evidence type="ECO:0000259" key="7">
    <source>
        <dbReference type="PROSITE" id="PS50072"/>
    </source>
</evidence>
<evidence type="ECO:0000313" key="8">
    <source>
        <dbReference type="EMBL" id="KAK4534300.1"/>
    </source>
</evidence>
<gene>
    <name evidence="8" type="ORF">CDCA_CDCA01G0325</name>
</gene>
<dbReference type="GO" id="GO:0005737">
    <property type="term" value="C:cytoplasm"/>
    <property type="evidence" value="ECO:0007669"/>
    <property type="project" value="UniProtKB-ARBA"/>
</dbReference>
<keyword evidence="4" id="KW-0378">Hydrolase</keyword>
<evidence type="ECO:0000313" key="9">
    <source>
        <dbReference type="Proteomes" id="UP001301350"/>
    </source>
</evidence>
<dbReference type="Pfam" id="PF00160">
    <property type="entry name" value="Pro_isomerase"/>
    <property type="match status" value="1"/>
</dbReference>
<comment type="cofactor">
    <cofactor evidence="1">
        <name>Mn(2+)</name>
        <dbReference type="ChEBI" id="CHEBI:29035"/>
    </cofactor>
</comment>
<reference evidence="8 9" key="1">
    <citation type="submission" date="2022-07" db="EMBL/GenBank/DDBJ databases">
        <title>Genome-wide signatures of adaptation to extreme environments.</title>
        <authorList>
            <person name="Cho C.H."/>
            <person name="Yoon H.S."/>
        </authorList>
    </citation>
    <scope>NUCLEOTIDE SEQUENCE [LARGE SCALE GENOMIC DNA]</scope>
    <source>
        <strain evidence="8 9">DBV 063 E5</strain>
    </source>
</reference>
<keyword evidence="3" id="KW-0479">Metal-binding</keyword>
<dbReference type="InterPro" id="IPR032416">
    <property type="entry name" value="Peptidase_M24_C"/>
</dbReference>
<protein>
    <recommendedName>
        <fullName evidence="7">PPIase cyclophilin-type domain-containing protein</fullName>
    </recommendedName>
</protein>
<dbReference type="SUPFAM" id="SSF53092">
    <property type="entry name" value="Creatinase/prolidase N-terminal domain"/>
    <property type="match status" value="1"/>
</dbReference>
<evidence type="ECO:0000256" key="4">
    <source>
        <dbReference type="ARBA" id="ARBA00022801"/>
    </source>
</evidence>
<dbReference type="Pfam" id="PF00557">
    <property type="entry name" value="Peptidase_M24"/>
    <property type="match status" value="1"/>
</dbReference>
<dbReference type="EMBL" id="JANCYW010000001">
    <property type="protein sequence ID" value="KAK4534300.1"/>
    <property type="molecule type" value="Genomic_DNA"/>
</dbReference>
<dbReference type="GO" id="GO:0003755">
    <property type="term" value="F:peptidyl-prolyl cis-trans isomerase activity"/>
    <property type="evidence" value="ECO:0007669"/>
    <property type="project" value="InterPro"/>
</dbReference>
<comment type="caution">
    <text evidence="8">The sequence shown here is derived from an EMBL/GenBank/DDBJ whole genome shotgun (WGS) entry which is preliminary data.</text>
</comment>
<dbReference type="PANTHER" id="PTHR43763:SF6">
    <property type="entry name" value="XAA-PRO AMINOPEPTIDASE 1"/>
    <property type="match status" value="1"/>
</dbReference>
<dbReference type="InterPro" id="IPR029000">
    <property type="entry name" value="Cyclophilin-like_dom_sf"/>
</dbReference>
<dbReference type="InterPro" id="IPR029149">
    <property type="entry name" value="Creatin/AminoP/Spt16_N"/>
</dbReference>
<accession>A0AAV9IQC7</accession>
<dbReference type="Pfam" id="PF16188">
    <property type="entry name" value="Peptidase_M24_C"/>
    <property type="match status" value="1"/>
</dbReference>
<dbReference type="CDD" id="cd01085">
    <property type="entry name" value="APP"/>
    <property type="match status" value="1"/>
</dbReference>
<evidence type="ECO:0000256" key="6">
    <source>
        <dbReference type="SAM" id="MobiDB-lite"/>
    </source>
</evidence>
<keyword evidence="9" id="KW-1185">Reference proteome</keyword>
<feature type="domain" description="PPIase cyclophilin-type" evidence="7">
    <location>
        <begin position="832"/>
        <end position="982"/>
    </location>
</feature>
<dbReference type="FunFam" id="3.90.230.10:FF:000007">
    <property type="entry name" value="Xaa-Pro aminopeptidase P"/>
    <property type="match status" value="1"/>
</dbReference>
<dbReference type="SUPFAM" id="SSF50891">
    <property type="entry name" value="Cyclophilin-like"/>
    <property type="match status" value="1"/>
</dbReference>
<dbReference type="InterPro" id="IPR036005">
    <property type="entry name" value="Creatinase/aminopeptidase-like"/>
</dbReference>
<proteinExistence type="inferred from homology"/>
<evidence type="ECO:0000256" key="3">
    <source>
        <dbReference type="ARBA" id="ARBA00022723"/>
    </source>
</evidence>
<dbReference type="PRINTS" id="PR00153">
    <property type="entry name" value="CSAPPISMRASE"/>
</dbReference>
<dbReference type="InterPro" id="IPR000994">
    <property type="entry name" value="Pept_M24"/>
</dbReference>
<keyword evidence="5" id="KW-0464">Manganese</keyword>
<feature type="region of interest" description="Disordered" evidence="6">
    <location>
        <begin position="793"/>
        <end position="818"/>
    </location>
</feature>
<dbReference type="GO" id="GO:0070006">
    <property type="term" value="F:metalloaminopeptidase activity"/>
    <property type="evidence" value="ECO:0007669"/>
    <property type="project" value="InterPro"/>
</dbReference>